<dbReference type="AlphaFoldDB" id="A0A5C3KMT6"/>
<evidence type="ECO:0000313" key="3">
    <source>
        <dbReference type="EMBL" id="TFK21526.1"/>
    </source>
</evidence>
<feature type="region of interest" description="Disordered" evidence="1">
    <location>
        <begin position="374"/>
        <end position="443"/>
    </location>
</feature>
<feature type="compositionally biased region" description="Basic and acidic residues" evidence="1">
    <location>
        <begin position="428"/>
        <end position="437"/>
    </location>
</feature>
<proteinExistence type="predicted"/>
<reference evidence="3 4" key="1">
    <citation type="journal article" date="2019" name="Nat. Ecol. Evol.">
        <title>Megaphylogeny resolves global patterns of mushroom evolution.</title>
        <authorList>
            <person name="Varga T."/>
            <person name="Krizsan K."/>
            <person name="Foldi C."/>
            <person name="Dima B."/>
            <person name="Sanchez-Garcia M."/>
            <person name="Sanchez-Ramirez S."/>
            <person name="Szollosi G.J."/>
            <person name="Szarkandi J.G."/>
            <person name="Papp V."/>
            <person name="Albert L."/>
            <person name="Andreopoulos W."/>
            <person name="Angelini C."/>
            <person name="Antonin V."/>
            <person name="Barry K.W."/>
            <person name="Bougher N.L."/>
            <person name="Buchanan P."/>
            <person name="Buyck B."/>
            <person name="Bense V."/>
            <person name="Catcheside P."/>
            <person name="Chovatia M."/>
            <person name="Cooper J."/>
            <person name="Damon W."/>
            <person name="Desjardin D."/>
            <person name="Finy P."/>
            <person name="Geml J."/>
            <person name="Haridas S."/>
            <person name="Hughes K."/>
            <person name="Justo A."/>
            <person name="Karasinski D."/>
            <person name="Kautmanova I."/>
            <person name="Kiss B."/>
            <person name="Kocsube S."/>
            <person name="Kotiranta H."/>
            <person name="LaButti K.M."/>
            <person name="Lechner B.E."/>
            <person name="Liimatainen K."/>
            <person name="Lipzen A."/>
            <person name="Lukacs Z."/>
            <person name="Mihaltcheva S."/>
            <person name="Morgado L.N."/>
            <person name="Niskanen T."/>
            <person name="Noordeloos M.E."/>
            <person name="Ohm R.A."/>
            <person name="Ortiz-Santana B."/>
            <person name="Ovrebo C."/>
            <person name="Racz N."/>
            <person name="Riley R."/>
            <person name="Savchenko A."/>
            <person name="Shiryaev A."/>
            <person name="Soop K."/>
            <person name="Spirin V."/>
            <person name="Szebenyi C."/>
            <person name="Tomsovsky M."/>
            <person name="Tulloss R.E."/>
            <person name="Uehling J."/>
            <person name="Grigoriev I.V."/>
            <person name="Vagvolgyi C."/>
            <person name="Papp T."/>
            <person name="Martin F.M."/>
            <person name="Miettinen O."/>
            <person name="Hibbett D.S."/>
            <person name="Nagy L.G."/>
        </authorList>
    </citation>
    <scope>NUCLEOTIDE SEQUENCE [LARGE SCALE GENOMIC DNA]</scope>
    <source>
        <strain evidence="3 4">CBS 121175</strain>
    </source>
</reference>
<evidence type="ECO:0000313" key="4">
    <source>
        <dbReference type="Proteomes" id="UP000307440"/>
    </source>
</evidence>
<feature type="transmembrane region" description="Helical" evidence="2">
    <location>
        <begin position="82"/>
        <end position="109"/>
    </location>
</feature>
<keyword evidence="2" id="KW-0472">Membrane</keyword>
<feature type="transmembrane region" description="Helical" evidence="2">
    <location>
        <begin position="130"/>
        <end position="152"/>
    </location>
</feature>
<keyword evidence="4" id="KW-1185">Reference proteome</keyword>
<sequence>MNSSSTMCTFEGNPDIIGLGVTAAVATQSLATFVIPILALIDGRLSKEELELSVDLIGTNVITSTALTVTGFITLFSGLSTYHGMLIILMSWMLEGYMMISTPILDRLVAWCQKSKNLQVDVIKRSAKMAFYQVLLGIFNGAFTFVFGILGGECRHETYLYFGAISVHFQDIRFWLVWIGFFRLLWTVITPSVRRLIAPERGKNTTDASQSALELDSRSPTQEQSSQLLANLQTEVFPVNRWSIFARAVVSLFLWVILFVLITSTKEGNRRDGRVSDENEIGFGQILVIVLLLQQAHPIIRAVCSYNSRARWTTRIMRACREPLKVRISCLKAHARCSVWRGYNRAFRTQSTQGLLPIEHTFDDIQAALDVSGADSNVDSGQSSRSSAFTNRTVPETTLTNGRTPSLETHVPTNPNHHSSRGANIRQLSRDLLDVRNRNPPRI</sequence>
<name>A0A5C3KMT6_COPMA</name>
<feature type="transmembrane region" description="Helical" evidence="2">
    <location>
        <begin position="244"/>
        <end position="262"/>
    </location>
</feature>
<feature type="transmembrane region" description="Helical" evidence="2">
    <location>
        <begin position="16"/>
        <end position="41"/>
    </location>
</feature>
<feature type="transmembrane region" description="Helical" evidence="2">
    <location>
        <begin position="53"/>
        <end position="76"/>
    </location>
</feature>
<organism evidence="3 4">
    <name type="scientific">Coprinopsis marcescibilis</name>
    <name type="common">Agaric fungus</name>
    <name type="synonym">Psathyrella marcescibilis</name>
    <dbReference type="NCBI Taxonomy" id="230819"/>
    <lineage>
        <taxon>Eukaryota</taxon>
        <taxon>Fungi</taxon>
        <taxon>Dikarya</taxon>
        <taxon>Basidiomycota</taxon>
        <taxon>Agaricomycotina</taxon>
        <taxon>Agaricomycetes</taxon>
        <taxon>Agaricomycetidae</taxon>
        <taxon>Agaricales</taxon>
        <taxon>Agaricineae</taxon>
        <taxon>Psathyrellaceae</taxon>
        <taxon>Coprinopsis</taxon>
    </lineage>
</organism>
<accession>A0A5C3KMT6</accession>
<feature type="transmembrane region" description="Helical" evidence="2">
    <location>
        <begin position="172"/>
        <end position="193"/>
    </location>
</feature>
<evidence type="ECO:0000256" key="1">
    <source>
        <dbReference type="SAM" id="MobiDB-lite"/>
    </source>
</evidence>
<gene>
    <name evidence="3" type="ORF">FA15DRAFT_707173</name>
</gene>
<feature type="compositionally biased region" description="Polar residues" evidence="1">
    <location>
        <begin position="374"/>
        <end position="417"/>
    </location>
</feature>
<keyword evidence="2" id="KW-0812">Transmembrane</keyword>
<keyword evidence="2" id="KW-1133">Transmembrane helix</keyword>
<dbReference type="Proteomes" id="UP000307440">
    <property type="component" value="Unassembled WGS sequence"/>
</dbReference>
<dbReference type="EMBL" id="ML210266">
    <property type="protein sequence ID" value="TFK21526.1"/>
    <property type="molecule type" value="Genomic_DNA"/>
</dbReference>
<evidence type="ECO:0000256" key="2">
    <source>
        <dbReference type="SAM" id="Phobius"/>
    </source>
</evidence>
<protein>
    <submittedName>
        <fullName evidence="3">Uncharacterized protein</fullName>
    </submittedName>
</protein>